<dbReference type="InterPro" id="IPR020846">
    <property type="entry name" value="MFS_dom"/>
</dbReference>
<dbReference type="PANTHER" id="PTHR43124">
    <property type="entry name" value="PURINE EFFLUX PUMP PBUE"/>
    <property type="match status" value="1"/>
</dbReference>
<evidence type="ECO:0000256" key="3">
    <source>
        <dbReference type="ARBA" id="ARBA00022692"/>
    </source>
</evidence>
<comment type="caution">
    <text evidence="8">The sequence shown here is derived from an EMBL/GenBank/DDBJ whole genome shotgun (WGS) entry which is preliminary data.</text>
</comment>
<dbReference type="InterPro" id="IPR036259">
    <property type="entry name" value="MFS_trans_sf"/>
</dbReference>
<name>A0A7Z7BKP4_9BURK</name>
<feature type="transmembrane region" description="Helical" evidence="6">
    <location>
        <begin position="217"/>
        <end position="240"/>
    </location>
</feature>
<feature type="transmembrane region" description="Helical" evidence="6">
    <location>
        <begin position="371"/>
        <end position="390"/>
    </location>
</feature>
<feature type="transmembrane region" description="Helical" evidence="6">
    <location>
        <begin position="137"/>
        <end position="156"/>
    </location>
</feature>
<reference evidence="8" key="1">
    <citation type="submission" date="2016-10" db="EMBL/GenBank/DDBJ databases">
        <authorList>
            <person name="Varghese N."/>
            <person name="Submissions S."/>
        </authorList>
    </citation>
    <scope>NUCLEOTIDE SEQUENCE [LARGE SCALE GENOMIC DNA]</scope>
    <source>
        <strain evidence="8">YR281</strain>
    </source>
</reference>
<keyword evidence="9" id="KW-1185">Reference proteome</keyword>
<feature type="transmembrane region" description="Helical" evidence="6">
    <location>
        <begin position="279"/>
        <end position="300"/>
    </location>
</feature>
<dbReference type="Gene3D" id="1.20.1720.10">
    <property type="entry name" value="Multidrug resistance protein D"/>
    <property type="match status" value="1"/>
</dbReference>
<evidence type="ECO:0000256" key="6">
    <source>
        <dbReference type="SAM" id="Phobius"/>
    </source>
</evidence>
<dbReference type="SUPFAM" id="SSF103473">
    <property type="entry name" value="MFS general substrate transporter"/>
    <property type="match status" value="1"/>
</dbReference>
<comment type="subcellular location">
    <subcellularLocation>
        <location evidence="1">Cell membrane</location>
        <topology evidence="1">Multi-pass membrane protein</topology>
    </subcellularLocation>
</comment>
<protein>
    <submittedName>
        <fullName evidence="8">MFS transporter, DHA1 family, bicyclomycin/chloramphenicol resistance protein</fullName>
    </submittedName>
</protein>
<dbReference type="EMBL" id="FNDI01000053">
    <property type="protein sequence ID" value="SDJ47416.1"/>
    <property type="molecule type" value="Genomic_DNA"/>
</dbReference>
<evidence type="ECO:0000256" key="4">
    <source>
        <dbReference type="ARBA" id="ARBA00022989"/>
    </source>
</evidence>
<dbReference type="GO" id="GO:0005886">
    <property type="term" value="C:plasma membrane"/>
    <property type="evidence" value="ECO:0007669"/>
    <property type="project" value="UniProtKB-SubCell"/>
</dbReference>
<dbReference type="InterPro" id="IPR011701">
    <property type="entry name" value="MFS"/>
</dbReference>
<feature type="transmembrane region" description="Helical" evidence="6">
    <location>
        <begin position="306"/>
        <end position="327"/>
    </location>
</feature>
<dbReference type="Pfam" id="PF07690">
    <property type="entry name" value="MFS_1"/>
    <property type="match status" value="1"/>
</dbReference>
<dbReference type="AlphaFoldDB" id="A0A7Z7BKP4"/>
<feature type="transmembrane region" description="Helical" evidence="6">
    <location>
        <begin position="49"/>
        <end position="68"/>
    </location>
</feature>
<keyword evidence="3 6" id="KW-0812">Transmembrane</keyword>
<evidence type="ECO:0000256" key="2">
    <source>
        <dbReference type="ARBA" id="ARBA00022475"/>
    </source>
</evidence>
<dbReference type="PANTHER" id="PTHR43124:SF3">
    <property type="entry name" value="CHLORAMPHENICOL EFFLUX PUMP RV0191"/>
    <property type="match status" value="1"/>
</dbReference>
<feature type="transmembrane region" description="Helical" evidence="6">
    <location>
        <begin position="80"/>
        <end position="99"/>
    </location>
</feature>
<dbReference type="InterPro" id="IPR050189">
    <property type="entry name" value="MFS_Efflux_Transporters"/>
</dbReference>
<evidence type="ECO:0000259" key="7">
    <source>
        <dbReference type="PROSITE" id="PS50850"/>
    </source>
</evidence>
<feature type="transmembrane region" description="Helical" evidence="6">
    <location>
        <begin position="105"/>
        <end position="125"/>
    </location>
</feature>
<evidence type="ECO:0000256" key="5">
    <source>
        <dbReference type="ARBA" id="ARBA00023136"/>
    </source>
</evidence>
<accession>A0A7Z7BKP4</accession>
<evidence type="ECO:0000313" key="9">
    <source>
        <dbReference type="Proteomes" id="UP000198900"/>
    </source>
</evidence>
<gene>
    <name evidence="8" type="ORF">SAMN04487926_15330</name>
</gene>
<feature type="transmembrane region" description="Helical" evidence="6">
    <location>
        <begin position="168"/>
        <end position="187"/>
    </location>
</feature>
<feature type="domain" description="Major facilitator superfamily (MFS) profile" evidence="7">
    <location>
        <begin position="14"/>
        <end position="396"/>
    </location>
</feature>
<evidence type="ECO:0000256" key="1">
    <source>
        <dbReference type="ARBA" id="ARBA00004651"/>
    </source>
</evidence>
<dbReference type="RefSeq" id="WP_091790407.1">
    <property type="nucleotide sequence ID" value="NZ_FNDI01000053.1"/>
</dbReference>
<dbReference type="Proteomes" id="UP000198900">
    <property type="component" value="Unassembled WGS sequence"/>
</dbReference>
<sequence length="405" mass="43714">MTRISGLQAKKVLMLMLITGLVLLGAIPLDVILPSFPHLARHFHTNIQTVTYAISVFTISFALSQLLVGPLSDRIGIKKVIVGSLVIAIIGGWIATISTNYATFLFARIIQALGCSCFALTQAILQDEYKDGARVKMRIYATTSSGVFISCAPLMGSYLQETVGWQGSFWFFNAIAIVVLVLTVVSYREMTARSRRGAGFYLSTYSQMLRDRKFMGYWMITALAFSCHFAFIIASPLIFINGMHMSLRSYSLTLLTYGAAYVSGGLVATRLAKKTDTQVLLRVGTTIIGFAGILLIPGAIGLSQSPYSVLVPMLFAIVGTTMTVPAATTEAMSVFGKTAGTASSAGNLIRILVGGLISTIVSTVGKSIPLNITFLLFFSCVANFGILQIIRRRTANVATLELTEN</sequence>
<organism evidence="8 9">
    <name type="scientific">Paraburkholderia steynii</name>
    <dbReference type="NCBI Taxonomy" id="1245441"/>
    <lineage>
        <taxon>Bacteria</taxon>
        <taxon>Pseudomonadati</taxon>
        <taxon>Pseudomonadota</taxon>
        <taxon>Betaproteobacteria</taxon>
        <taxon>Burkholderiales</taxon>
        <taxon>Burkholderiaceae</taxon>
        <taxon>Paraburkholderia</taxon>
    </lineage>
</organism>
<feature type="transmembrane region" description="Helical" evidence="6">
    <location>
        <begin position="252"/>
        <end position="272"/>
    </location>
</feature>
<keyword evidence="2" id="KW-1003">Cell membrane</keyword>
<keyword evidence="4 6" id="KW-1133">Transmembrane helix</keyword>
<feature type="transmembrane region" description="Helical" evidence="6">
    <location>
        <begin position="12"/>
        <end position="29"/>
    </location>
</feature>
<proteinExistence type="predicted"/>
<dbReference type="PROSITE" id="PS50850">
    <property type="entry name" value="MFS"/>
    <property type="match status" value="1"/>
</dbReference>
<evidence type="ECO:0000313" key="8">
    <source>
        <dbReference type="EMBL" id="SDJ47416.1"/>
    </source>
</evidence>
<dbReference type="GO" id="GO:0022857">
    <property type="term" value="F:transmembrane transporter activity"/>
    <property type="evidence" value="ECO:0007669"/>
    <property type="project" value="InterPro"/>
</dbReference>
<keyword evidence="5 6" id="KW-0472">Membrane</keyword>
<feature type="transmembrane region" description="Helical" evidence="6">
    <location>
        <begin position="348"/>
        <end position="365"/>
    </location>
</feature>